<dbReference type="EMBL" id="KL198180">
    <property type="protein sequence ID" value="KDQ05850.1"/>
    <property type="molecule type" value="Genomic_DNA"/>
</dbReference>
<gene>
    <name evidence="2" type="ORF">BOTBODRAFT_49672</name>
</gene>
<evidence type="ECO:0000313" key="3">
    <source>
        <dbReference type="Proteomes" id="UP000027195"/>
    </source>
</evidence>
<dbReference type="HOGENOM" id="CLU_1389999_0_0_1"/>
<feature type="compositionally biased region" description="Polar residues" evidence="1">
    <location>
        <begin position="105"/>
        <end position="116"/>
    </location>
</feature>
<name>A0A067LUG0_BOTB1</name>
<proteinExistence type="predicted"/>
<feature type="compositionally biased region" description="Low complexity" evidence="1">
    <location>
        <begin position="33"/>
        <end position="57"/>
    </location>
</feature>
<accession>A0A067LUG0</accession>
<reference evidence="3" key="1">
    <citation type="journal article" date="2014" name="Proc. Natl. Acad. Sci. U.S.A.">
        <title>Extensive sampling of basidiomycete genomes demonstrates inadequacy of the white-rot/brown-rot paradigm for wood decay fungi.</title>
        <authorList>
            <person name="Riley R."/>
            <person name="Salamov A.A."/>
            <person name="Brown D.W."/>
            <person name="Nagy L.G."/>
            <person name="Floudas D."/>
            <person name="Held B.W."/>
            <person name="Levasseur A."/>
            <person name="Lombard V."/>
            <person name="Morin E."/>
            <person name="Otillar R."/>
            <person name="Lindquist E.A."/>
            <person name="Sun H."/>
            <person name="LaButti K.M."/>
            <person name="Schmutz J."/>
            <person name="Jabbour D."/>
            <person name="Luo H."/>
            <person name="Baker S.E."/>
            <person name="Pisabarro A.G."/>
            <person name="Walton J.D."/>
            <person name="Blanchette R.A."/>
            <person name="Henrissat B."/>
            <person name="Martin F."/>
            <person name="Cullen D."/>
            <person name="Hibbett D.S."/>
            <person name="Grigoriev I.V."/>
        </authorList>
    </citation>
    <scope>NUCLEOTIDE SEQUENCE [LARGE SCALE GENOMIC DNA]</scope>
    <source>
        <strain evidence="3">FD-172 SS1</strain>
    </source>
</reference>
<sequence>MASSTASSKTNGKGKAAASATSGRDTHLKTAGKTQSKTSAKGAKKTTSTKAPVNAKAAKPKPTPSSTTSTSKKRTADKIDSSAPEQPSKHARGVTVEEVEDEGDSPSTHPASTTSCEPLPADNGALPKEELAKRARLLGFKSARWLNTNGTPKTLNEIRDIEMAAWTSGHYNHFEKPKLVKYHSKYKYSFKCRSNG</sequence>
<feature type="region of interest" description="Disordered" evidence="1">
    <location>
        <begin position="1"/>
        <end position="127"/>
    </location>
</feature>
<organism evidence="2 3">
    <name type="scientific">Botryobasidium botryosum (strain FD-172 SS1)</name>
    <dbReference type="NCBI Taxonomy" id="930990"/>
    <lineage>
        <taxon>Eukaryota</taxon>
        <taxon>Fungi</taxon>
        <taxon>Dikarya</taxon>
        <taxon>Basidiomycota</taxon>
        <taxon>Agaricomycotina</taxon>
        <taxon>Agaricomycetes</taxon>
        <taxon>Cantharellales</taxon>
        <taxon>Botryobasidiaceae</taxon>
        <taxon>Botryobasidium</taxon>
    </lineage>
</organism>
<dbReference type="AlphaFoldDB" id="A0A067LUG0"/>
<evidence type="ECO:0000313" key="2">
    <source>
        <dbReference type="EMBL" id="KDQ05850.1"/>
    </source>
</evidence>
<dbReference type="Proteomes" id="UP000027195">
    <property type="component" value="Unassembled WGS sequence"/>
</dbReference>
<keyword evidence="3" id="KW-1185">Reference proteome</keyword>
<evidence type="ECO:0000256" key="1">
    <source>
        <dbReference type="SAM" id="MobiDB-lite"/>
    </source>
</evidence>
<feature type="compositionally biased region" description="Low complexity" evidence="1">
    <location>
        <begin position="1"/>
        <end position="23"/>
    </location>
</feature>
<dbReference type="InParanoid" id="A0A067LUG0"/>
<protein>
    <submittedName>
        <fullName evidence="2">Uncharacterized protein</fullName>
    </submittedName>
</protein>